<reference evidence="1" key="1">
    <citation type="submission" date="2017-04" db="EMBL/GenBank/DDBJ databases">
        <authorList>
            <person name="Varghese N."/>
            <person name="Submissions S."/>
        </authorList>
    </citation>
    <scope>NUCLEOTIDE SEQUENCE</scope>
    <source>
        <strain evidence="1">WTE2008</strain>
    </source>
</reference>
<proteinExistence type="predicted"/>
<keyword evidence="2" id="KW-1185">Reference proteome</keyword>
<evidence type="ECO:0000313" key="1">
    <source>
        <dbReference type="EMBL" id="SMC51773.1"/>
    </source>
</evidence>
<sequence length="379" mass="41237">MKRDLDNLDLRGAFKPMPDECRNALMTAACSVKEEEPVKRVTFRAVLIAACIIIAATTIAVAAGQIFGWTDFFSGYYDISVPQDTVQIMKDNGEISHTIGPVTFTVGGLYCDGYTATTSVVAKATGESGILLTGDDPYDAVGANGENGDAVAEKLGVDPDTSWVDAAKQLNRPLYSVRAVLEIPEELSDGYQFEDPLFNEDGSLTYFSCAMMNGKASGEKVDCQVRLRVAEINLNQEEDEPKAVWEGVDVSIPLQAPVETGEYVIPENTGLPEGIRLESVRALRMPAGVYLLADYLFPEDMDEETFWDNCENYSLDFVRPDGTEFPFGMNLSGCGVLNQLNDLPVIHMMQMIPGDSIPEAVGILLTGPGKTVLTLDLKK</sequence>
<name>A0AC61PK72_9FIRM</name>
<dbReference type="EMBL" id="FWXZ01000002">
    <property type="protein sequence ID" value="SMC51773.1"/>
    <property type="molecule type" value="Genomic_DNA"/>
</dbReference>
<dbReference type="Proteomes" id="UP000192328">
    <property type="component" value="Unassembled WGS sequence"/>
</dbReference>
<protein>
    <submittedName>
        <fullName evidence="1">Uncharacterized protein</fullName>
    </submittedName>
</protein>
<evidence type="ECO:0000313" key="2">
    <source>
        <dbReference type="Proteomes" id="UP000192328"/>
    </source>
</evidence>
<gene>
    <name evidence="1" type="ORF">SAMN06297397_1182</name>
</gene>
<accession>A0AC61PK72</accession>
<comment type="caution">
    <text evidence="1">The sequence shown here is derived from an EMBL/GenBank/DDBJ whole genome shotgun (WGS) entry which is preliminary data.</text>
</comment>
<organism evidence="1 2">
    <name type="scientific">Aristaeella lactis</name>
    <dbReference type="NCBI Taxonomy" id="3046383"/>
    <lineage>
        <taxon>Bacteria</taxon>
        <taxon>Bacillati</taxon>
        <taxon>Bacillota</taxon>
        <taxon>Clostridia</taxon>
        <taxon>Eubacteriales</taxon>
        <taxon>Aristaeellaceae</taxon>
        <taxon>Aristaeella</taxon>
    </lineage>
</organism>